<comment type="caution">
    <text evidence="8">The sequence shown here is derived from an EMBL/GenBank/DDBJ whole genome shotgun (WGS) entry which is preliminary data.</text>
</comment>
<comment type="catalytic activity">
    <reaction evidence="1">
        <text>ATP + protein L-histidine = ADP + protein N-phospho-L-histidine.</text>
        <dbReference type="EC" id="2.7.13.3"/>
    </reaction>
</comment>
<dbReference type="AlphaFoldDB" id="A0A9P8IB57"/>
<dbReference type="EC" id="2.7.13.3" evidence="2"/>
<feature type="region of interest" description="Disordered" evidence="6">
    <location>
        <begin position="175"/>
        <end position="232"/>
    </location>
</feature>
<dbReference type="InterPro" id="IPR001610">
    <property type="entry name" value="PAC"/>
</dbReference>
<name>A0A9P8IB57_9PEZI</name>
<organism evidence="8 9">
    <name type="scientific">Trichoglossum hirsutum</name>
    <dbReference type="NCBI Taxonomy" id="265104"/>
    <lineage>
        <taxon>Eukaryota</taxon>
        <taxon>Fungi</taxon>
        <taxon>Dikarya</taxon>
        <taxon>Ascomycota</taxon>
        <taxon>Pezizomycotina</taxon>
        <taxon>Geoglossomycetes</taxon>
        <taxon>Geoglossales</taxon>
        <taxon>Geoglossaceae</taxon>
        <taxon>Trichoglossum</taxon>
    </lineage>
</organism>
<dbReference type="CDD" id="cd00130">
    <property type="entry name" value="PAS"/>
    <property type="match status" value="1"/>
</dbReference>
<keyword evidence="3" id="KW-0597">Phosphoprotein</keyword>
<feature type="compositionally biased region" description="Polar residues" evidence="6">
    <location>
        <begin position="1"/>
        <end position="23"/>
    </location>
</feature>
<gene>
    <name evidence="8" type="ORF">GP486_007800</name>
</gene>
<feature type="compositionally biased region" description="Low complexity" evidence="6">
    <location>
        <begin position="324"/>
        <end position="346"/>
    </location>
</feature>
<feature type="region of interest" description="Disordered" evidence="6">
    <location>
        <begin position="249"/>
        <end position="275"/>
    </location>
</feature>
<evidence type="ECO:0000313" key="9">
    <source>
        <dbReference type="Proteomes" id="UP000750711"/>
    </source>
</evidence>
<dbReference type="InterPro" id="IPR013655">
    <property type="entry name" value="PAS_fold_3"/>
</dbReference>
<dbReference type="Pfam" id="PF08447">
    <property type="entry name" value="PAS_3"/>
    <property type="match status" value="1"/>
</dbReference>
<evidence type="ECO:0000256" key="3">
    <source>
        <dbReference type="ARBA" id="ARBA00022553"/>
    </source>
</evidence>
<dbReference type="SMART" id="SM00086">
    <property type="entry name" value="PAC"/>
    <property type="match status" value="1"/>
</dbReference>
<protein>
    <recommendedName>
        <fullName evidence="2">histidine kinase</fullName>
        <ecNumber evidence="2">2.7.13.3</ecNumber>
    </recommendedName>
</protein>
<evidence type="ECO:0000259" key="7">
    <source>
        <dbReference type="PROSITE" id="PS50113"/>
    </source>
</evidence>
<dbReference type="PROSITE" id="PS50113">
    <property type="entry name" value="PAC"/>
    <property type="match status" value="1"/>
</dbReference>
<dbReference type="GO" id="GO:0004673">
    <property type="term" value="F:protein histidine kinase activity"/>
    <property type="evidence" value="ECO:0007669"/>
    <property type="project" value="UniProtKB-EC"/>
</dbReference>
<feature type="compositionally biased region" description="Basic and acidic residues" evidence="6">
    <location>
        <begin position="205"/>
        <end position="216"/>
    </location>
</feature>
<dbReference type="EMBL" id="JAGHQM010002439">
    <property type="protein sequence ID" value="KAH0548656.1"/>
    <property type="molecule type" value="Genomic_DNA"/>
</dbReference>
<feature type="region of interest" description="Disordered" evidence="6">
    <location>
        <begin position="1"/>
        <end position="56"/>
    </location>
</feature>
<proteinExistence type="predicted"/>
<keyword evidence="9" id="KW-1185">Reference proteome</keyword>
<feature type="compositionally biased region" description="Low complexity" evidence="6">
    <location>
        <begin position="25"/>
        <end position="36"/>
    </location>
</feature>
<accession>A0A9P8IB57</accession>
<feature type="compositionally biased region" description="Pro residues" evidence="6">
    <location>
        <begin position="347"/>
        <end position="359"/>
    </location>
</feature>
<dbReference type="InterPro" id="IPR000014">
    <property type="entry name" value="PAS"/>
</dbReference>
<feature type="compositionally biased region" description="Polar residues" evidence="6">
    <location>
        <begin position="305"/>
        <end position="323"/>
    </location>
</feature>
<feature type="region of interest" description="Disordered" evidence="6">
    <location>
        <begin position="305"/>
        <end position="379"/>
    </location>
</feature>
<evidence type="ECO:0000313" key="8">
    <source>
        <dbReference type="EMBL" id="KAH0548656.1"/>
    </source>
</evidence>
<dbReference type="NCBIfam" id="TIGR00229">
    <property type="entry name" value="sensory_box"/>
    <property type="match status" value="1"/>
</dbReference>
<dbReference type="PANTHER" id="PTHR43304">
    <property type="entry name" value="PHYTOCHROME-LIKE PROTEIN CPH1"/>
    <property type="match status" value="1"/>
</dbReference>
<sequence>MTGTDTSPTGSKRLSSVFNNAADISSVTSRSMTRSTSPPPRHSPMKANSDLLHSVRDGRRASSLTVDVGRPSSLAEVALSALQYLPTPVLVLSSLKTVVLGNEAMGRLLGLDLLTSALDDAGLGDDGGEPLAVTDVLRGQTLSQIGVDMLQDGRPVWVSWERFLDNLAVEMDKNGPAAMSSGREDQGNPFFQGGGESISPGRPSEGVRRAEDKPDPQVDISGPEPEPSSKHRSMVHDAVIDVVLSSHHIHDQGPDATPKQQPSSSSSSPSAAAAAAADGQVQAKMIVSIWGLEGQRYYTLTFTNAAPNSLPNTHPQSRTVTRTPNSMSISSPVSVSSSYSSSCPRCSPSPPLASNPPTPSSITASPFLPMGAPARSNLSSTPSILQKVTRMKDAILETMELPVFAMWRDGSLAIPNQAGRRLLRQGVDPLTKHGYDLISRFRMWSEDFERELESDEFPIVEICRTQKPFASRIVGMKDPISGRRLSYDVGGKGILDEDTGEFLAGLIWMRDVTEYKDRIATQREEDEDRFKTICDCMPQLLWTTRPDGYHDYFSKRWYEYTGLTEEQSLGKGYQLPFHSDDMKISDEKWAHSLATGEDYMTEYRCRRHDGVWRWMLGRALPLRDRKTGEVLKWYGTCTDIHDLVEARIAARRTREQLLNVIAHAHVTLWAVDRRRRLTLLEGRMIWNVGDAIDRSRSELYLGRDIYEVFGNADRLNPPDFLKPIEDIMKGSRAEDLEEHLIDGRWYRTRYVPILGKKIGAQMDESKIDGVIGVSVDVTELKDRERELRSQGNENTRLLANEAAAKEASRLKSQFLANVSCFICPHI</sequence>
<keyword evidence="5" id="KW-0418">Kinase</keyword>
<dbReference type="Proteomes" id="UP000750711">
    <property type="component" value="Unassembled WGS sequence"/>
</dbReference>
<keyword evidence="4" id="KW-0808">Transferase</keyword>
<evidence type="ECO:0000256" key="2">
    <source>
        <dbReference type="ARBA" id="ARBA00012438"/>
    </source>
</evidence>
<feature type="compositionally biased region" description="Low complexity" evidence="6">
    <location>
        <begin position="262"/>
        <end position="275"/>
    </location>
</feature>
<evidence type="ECO:0000256" key="4">
    <source>
        <dbReference type="ARBA" id="ARBA00022679"/>
    </source>
</evidence>
<dbReference type="FunFam" id="3.30.450.20:FF:000099">
    <property type="entry name" value="Sensory box sensor histidine kinase"/>
    <property type="match status" value="1"/>
</dbReference>
<evidence type="ECO:0000256" key="1">
    <source>
        <dbReference type="ARBA" id="ARBA00000085"/>
    </source>
</evidence>
<dbReference type="PANTHER" id="PTHR43304:SF1">
    <property type="entry name" value="PAC DOMAIN-CONTAINING PROTEIN"/>
    <property type="match status" value="1"/>
</dbReference>
<evidence type="ECO:0000256" key="5">
    <source>
        <dbReference type="ARBA" id="ARBA00022777"/>
    </source>
</evidence>
<feature type="domain" description="PAC" evidence="7">
    <location>
        <begin position="599"/>
        <end position="652"/>
    </location>
</feature>
<dbReference type="InterPro" id="IPR000700">
    <property type="entry name" value="PAS-assoc_C"/>
</dbReference>
<dbReference type="InterPro" id="IPR035965">
    <property type="entry name" value="PAS-like_dom_sf"/>
</dbReference>
<dbReference type="InterPro" id="IPR052162">
    <property type="entry name" value="Sensor_kinase/Photoreceptor"/>
</dbReference>
<reference evidence="8" key="1">
    <citation type="submission" date="2021-03" db="EMBL/GenBank/DDBJ databases">
        <title>Comparative genomics and phylogenomic investigation of the class Geoglossomycetes provide insights into ecological specialization and systematics.</title>
        <authorList>
            <person name="Melie T."/>
            <person name="Pirro S."/>
            <person name="Miller A.N."/>
            <person name="Quandt A."/>
        </authorList>
    </citation>
    <scope>NUCLEOTIDE SEQUENCE</scope>
    <source>
        <strain evidence="8">CAQ_001_2017</strain>
    </source>
</reference>
<evidence type="ECO:0000256" key="6">
    <source>
        <dbReference type="SAM" id="MobiDB-lite"/>
    </source>
</evidence>
<dbReference type="SUPFAM" id="SSF55785">
    <property type="entry name" value="PYP-like sensor domain (PAS domain)"/>
    <property type="match status" value="1"/>
</dbReference>
<dbReference type="Gene3D" id="3.30.450.20">
    <property type="entry name" value="PAS domain"/>
    <property type="match status" value="2"/>
</dbReference>